<sequence length="169" mass="18542">MVKSSSSSENKPCCSKACKKKTDNLNSKITDLTDKLCDSKNMLFYYKAASKNLDNLLESQRSDKNKEGLGYSVVPPAPAPAQVYSPPKKDMSWTGLPEFADDTITDYTRPSLSVESNPNDLQNSSSSASENGESTDSILSKPEIKFVKHADSPTVVKIEKKETVRKPSI</sequence>
<feature type="region of interest" description="Disordered" evidence="1">
    <location>
        <begin position="57"/>
        <end position="144"/>
    </location>
</feature>
<gene>
    <name evidence="2" type="ORF">Tci_052310</name>
</gene>
<organism evidence="2">
    <name type="scientific">Tanacetum cinerariifolium</name>
    <name type="common">Dalmatian daisy</name>
    <name type="synonym">Chrysanthemum cinerariifolium</name>
    <dbReference type="NCBI Taxonomy" id="118510"/>
    <lineage>
        <taxon>Eukaryota</taxon>
        <taxon>Viridiplantae</taxon>
        <taxon>Streptophyta</taxon>
        <taxon>Embryophyta</taxon>
        <taxon>Tracheophyta</taxon>
        <taxon>Spermatophyta</taxon>
        <taxon>Magnoliopsida</taxon>
        <taxon>eudicotyledons</taxon>
        <taxon>Gunneridae</taxon>
        <taxon>Pentapetalae</taxon>
        <taxon>asterids</taxon>
        <taxon>campanulids</taxon>
        <taxon>Asterales</taxon>
        <taxon>Asteraceae</taxon>
        <taxon>Asteroideae</taxon>
        <taxon>Anthemideae</taxon>
        <taxon>Anthemidinae</taxon>
        <taxon>Tanacetum</taxon>
    </lineage>
</organism>
<reference evidence="2" key="1">
    <citation type="journal article" date="2019" name="Sci. Rep.">
        <title>Draft genome of Tanacetum cinerariifolium, the natural source of mosquito coil.</title>
        <authorList>
            <person name="Yamashiro T."/>
            <person name="Shiraishi A."/>
            <person name="Satake H."/>
            <person name="Nakayama K."/>
        </authorList>
    </citation>
    <scope>NUCLEOTIDE SEQUENCE</scope>
</reference>
<comment type="caution">
    <text evidence="2">The sequence shown here is derived from an EMBL/GenBank/DDBJ whole genome shotgun (WGS) entry which is preliminary data.</text>
</comment>
<feature type="compositionally biased region" description="Low complexity" evidence="1">
    <location>
        <begin position="123"/>
        <end position="137"/>
    </location>
</feature>
<evidence type="ECO:0000256" key="1">
    <source>
        <dbReference type="SAM" id="MobiDB-lite"/>
    </source>
</evidence>
<evidence type="ECO:0000313" key="2">
    <source>
        <dbReference type="EMBL" id="GEU80332.1"/>
    </source>
</evidence>
<dbReference type="EMBL" id="BKCJ010008058">
    <property type="protein sequence ID" value="GEU80332.1"/>
    <property type="molecule type" value="Genomic_DNA"/>
</dbReference>
<accession>A0A699GLY5</accession>
<feature type="compositionally biased region" description="Polar residues" evidence="1">
    <location>
        <begin position="105"/>
        <end position="122"/>
    </location>
</feature>
<dbReference type="AlphaFoldDB" id="A0A699GLY5"/>
<protein>
    <submittedName>
        <fullName evidence="2">Uncharacterized protein</fullName>
    </submittedName>
</protein>
<proteinExistence type="predicted"/>
<name>A0A699GLY5_TANCI</name>